<comment type="caution">
    <text evidence="2">The sequence shown here is derived from an EMBL/GenBank/DDBJ whole genome shotgun (WGS) entry which is preliminary data.</text>
</comment>
<feature type="compositionally biased region" description="Pro residues" evidence="1">
    <location>
        <begin position="278"/>
        <end position="292"/>
    </location>
</feature>
<name>A0A4Q1BHK9_TREME</name>
<dbReference type="VEuPathDB" id="FungiDB:TREMEDRAFT_72578"/>
<feature type="region of interest" description="Disordered" evidence="1">
    <location>
        <begin position="688"/>
        <end position="712"/>
    </location>
</feature>
<feature type="region of interest" description="Disordered" evidence="1">
    <location>
        <begin position="408"/>
        <end position="433"/>
    </location>
</feature>
<dbReference type="PANTHER" id="PTHR24216:SF65">
    <property type="entry name" value="PAXILLIN-LIKE PROTEIN 1"/>
    <property type="match status" value="1"/>
</dbReference>
<keyword evidence="3" id="KW-1185">Reference proteome</keyword>
<feature type="region of interest" description="Disordered" evidence="1">
    <location>
        <begin position="277"/>
        <end position="297"/>
    </location>
</feature>
<feature type="region of interest" description="Disordered" evidence="1">
    <location>
        <begin position="109"/>
        <end position="140"/>
    </location>
</feature>
<dbReference type="VEuPathDB" id="FungiDB:TREMEDRAFT_66490"/>
<feature type="compositionally biased region" description="Acidic residues" evidence="1">
    <location>
        <begin position="7"/>
        <end position="24"/>
    </location>
</feature>
<feature type="compositionally biased region" description="Basic and acidic residues" evidence="1">
    <location>
        <begin position="592"/>
        <end position="601"/>
    </location>
</feature>
<feature type="region of interest" description="Disordered" evidence="1">
    <location>
        <begin position="1"/>
        <end position="30"/>
    </location>
</feature>
<feature type="compositionally biased region" description="Pro residues" evidence="1">
    <location>
        <begin position="200"/>
        <end position="244"/>
    </location>
</feature>
<feature type="compositionally biased region" description="Low complexity" evidence="1">
    <location>
        <begin position="462"/>
        <end position="473"/>
    </location>
</feature>
<accession>A0A4Q1BHK9</accession>
<dbReference type="InParanoid" id="A0A4Q1BHK9"/>
<organism evidence="2 3">
    <name type="scientific">Tremella mesenterica</name>
    <name type="common">Jelly fungus</name>
    <dbReference type="NCBI Taxonomy" id="5217"/>
    <lineage>
        <taxon>Eukaryota</taxon>
        <taxon>Fungi</taxon>
        <taxon>Dikarya</taxon>
        <taxon>Basidiomycota</taxon>
        <taxon>Agaricomycotina</taxon>
        <taxon>Tremellomycetes</taxon>
        <taxon>Tremellales</taxon>
        <taxon>Tremellaceae</taxon>
        <taxon>Tremella</taxon>
    </lineage>
</organism>
<evidence type="ECO:0000256" key="1">
    <source>
        <dbReference type="SAM" id="MobiDB-lite"/>
    </source>
</evidence>
<feature type="region of interest" description="Disordered" evidence="1">
    <location>
        <begin position="587"/>
        <end position="618"/>
    </location>
</feature>
<protein>
    <submittedName>
        <fullName evidence="2">Uncharacterized protein</fullName>
    </submittedName>
</protein>
<dbReference type="Proteomes" id="UP000289152">
    <property type="component" value="Unassembled WGS sequence"/>
</dbReference>
<gene>
    <name evidence="2" type="ORF">M231_05612</name>
</gene>
<feature type="region of interest" description="Disordered" evidence="1">
    <location>
        <begin position="194"/>
        <end position="263"/>
    </location>
</feature>
<reference evidence="2 3" key="1">
    <citation type="submission" date="2016-06" db="EMBL/GenBank/DDBJ databases">
        <title>Evolution of pathogenesis and genome organization in the Tremellales.</title>
        <authorList>
            <person name="Cuomo C."/>
            <person name="Litvintseva A."/>
            <person name="Heitman J."/>
            <person name="Chen Y."/>
            <person name="Sun S."/>
            <person name="Springer D."/>
            <person name="Dromer F."/>
            <person name="Young S."/>
            <person name="Zeng Q."/>
            <person name="Chapman S."/>
            <person name="Gujja S."/>
            <person name="Saif S."/>
            <person name="Birren B."/>
        </authorList>
    </citation>
    <scope>NUCLEOTIDE SEQUENCE [LARGE SCALE GENOMIC DNA]</scope>
    <source>
        <strain evidence="2 3">ATCC 28783</strain>
    </source>
</reference>
<dbReference type="AlphaFoldDB" id="A0A4Q1BHK9"/>
<dbReference type="PANTHER" id="PTHR24216">
    <property type="entry name" value="PAXILLIN-RELATED"/>
    <property type="match status" value="1"/>
</dbReference>
<sequence>MIHDERDGDDQDNDDDDDDDDGDEEKDKEAAMTLLDLDARHHHPPVPDLPQLIMDMRKKSIRFRRAQCLSHPTRFLPLPIDLQCSYCKLKHPGECYVDLMLLSSRNVPPQPHRSLPVHSTDLPPSFPPHGSPSEHRRVDLGKPRGSVACVFCWGGKRKCSHLDHDKEEWIEIVGEVWRDRLRGRVVCELAPAHPASASVPPLPPAPAPPPPAPLFPPPDPPAHPAHAPPASPPPASPPAPPPAPALASTSPSTRSPTVPSHEHEHLPYHLNAISVPNPLDPCHPTTPDPCSPPHTVNLNLKRKRKRSLSSSACHPIPPTPHLDKSGDILTIFERITTLVVKDRMFESAYAKAFPALAAIGRFIPLLRHHHDHDHHHGSPLDVLLGHSRDGDMLMLSDERPLLDSYAGVQRHGPGLGLGPKRRSKKKQKRIEDAPGMGVQLVKDMCHILAARNVPLAWDGRSRQPQSPRPSASPTVTDTVNEAAVGVGVGVGVGVDGNKVKSIMVIPFYLDGTASSSTCMLESLVRAVGLFGPPDAFVGVTRLHDAGQTPDGSARGRGSGQGGTWRAFSVVVHRRELGRTREGLVALGGCREGGGERGRGETGGETGGEGEGEGGGETPIHLDITIYALPMDPISPETLKSTMDVLDSSRSLKRVLDFVRLCGYSEDARGGGGGGGDDGVTWTANILDIRPGLPSTNTPPPPPPPPDPSASAARALAVVDTLASYPHLVGDLAIERRSHCDSRQGESPDISAELKESQVCSEPKESHVTCPEPKQSHDVCSEPKELRTMDWDWEEKKMEERRTQLTTLSLDSAFTTWTYLRSGRGRLGDGG</sequence>
<dbReference type="EMBL" id="SDIL01000077">
    <property type="protein sequence ID" value="RXK37096.1"/>
    <property type="molecule type" value="Genomic_DNA"/>
</dbReference>
<feature type="region of interest" description="Disordered" evidence="1">
    <location>
        <begin position="458"/>
        <end position="477"/>
    </location>
</feature>
<evidence type="ECO:0000313" key="3">
    <source>
        <dbReference type="Proteomes" id="UP000289152"/>
    </source>
</evidence>
<evidence type="ECO:0000313" key="2">
    <source>
        <dbReference type="EMBL" id="RXK37096.1"/>
    </source>
</evidence>
<feature type="compositionally biased region" description="Pro residues" evidence="1">
    <location>
        <begin position="696"/>
        <end position="707"/>
    </location>
</feature>
<feature type="compositionally biased region" description="Basic residues" evidence="1">
    <location>
        <begin position="419"/>
        <end position="428"/>
    </location>
</feature>
<feature type="compositionally biased region" description="Low complexity" evidence="1">
    <location>
        <begin position="245"/>
        <end position="259"/>
    </location>
</feature>
<proteinExistence type="predicted"/>